<proteinExistence type="predicted"/>
<dbReference type="Proteomes" id="UP000220133">
    <property type="component" value="Chromosome"/>
</dbReference>
<organism evidence="1 2">
    <name type="scientific">Chitinophaga caeni</name>
    <dbReference type="NCBI Taxonomy" id="2029983"/>
    <lineage>
        <taxon>Bacteria</taxon>
        <taxon>Pseudomonadati</taxon>
        <taxon>Bacteroidota</taxon>
        <taxon>Chitinophagia</taxon>
        <taxon>Chitinophagales</taxon>
        <taxon>Chitinophagaceae</taxon>
        <taxon>Chitinophaga</taxon>
    </lineage>
</organism>
<protein>
    <submittedName>
        <fullName evidence="1">Uncharacterized protein</fullName>
    </submittedName>
</protein>
<evidence type="ECO:0000313" key="2">
    <source>
        <dbReference type="Proteomes" id="UP000220133"/>
    </source>
</evidence>
<gene>
    <name evidence="1" type="ORF">COR50_15370</name>
</gene>
<sequence>MFVSTMNLRFVGKRRFKGQVFGLGILQFPFDSHAVERCERHGLGSSRQPKVFPENEGSKTCIRTRSFLLRRNSFIHSYFHLDQFFTSYWIFSYFVGQANLNTY</sequence>
<dbReference type="EMBL" id="CP023777">
    <property type="protein sequence ID" value="ATL48430.1"/>
    <property type="molecule type" value="Genomic_DNA"/>
</dbReference>
<dbReference type="AlphaFoldDB" id="A0A291QWX0"/>
<name>A0A291QWX0_9BACT</name>
<dbReference type="KEGG" id="cbae:COR50_15370"/>
<reference evidence="1 2" key="1">
    <citation type="submission" date="2017-10" db="EMBL/GenBank/DDBJ databases">
        <title>Paenichitinophaga pekingensis gen. nov., sp. nov., isolated from activated sludge.</title>
        <authorList>
            <person name="Jin D."/>
            <person name="Kong X."/>
            <person name="Deng Y."/>
            <person name="Bai Z."/>
        </authorList>
    </citation>
    <scope>NUCLEOTIDE SEQUENCE [LARGE SCALE GENOMIC DNA]</scope>
    <source>
        <strain evidence="1 2">13</strain>
    </source>
</reference>
<evidence type="ECO:0000313" key="1">
    <source>
        <dbReference type="EMBL" id="ATL48430.1"/>
    </source>
</evidence>
<accession>A0A291QWX0</accession>
<keyword evidence="2" id="KW-1185">Reference proteome</keyword>